<dbReference type="GO" id="GO:0005737">
    <property type="term" value="C:cytoplasm"/>
    <property type="evidence" value="ECO:0007669"/>
    <property type="project" value="UniProtKB-SubCell"/>
</dbReference>
<evidence type="ECO:0000256" key="11">
    <source>
        <dbReference type="ARBA" id="ARBA00079383"/>
    </source>
</evidence>
<evidence type="ECO:0000256" key="1">
    <source>
        <dbReference type="ARBA" id="ARBA00004496"/>
    </source>
</evidence>
<dbReference type="InterPro" id="IPR000215">
    <property type="entry name" value="Serpin_fam"/>
</dbReference>
<comment type="caution">
    <text evidence="13">The sequence shown here is derived from an EMBL/GenBank/DDBJ whole genome shotgun (WGS) entry which is preliminary data.</text>
</comment>
<dbReference type="CDD" id="cd19956">
    <property type="entry name" value="serpinB"/>
    <property type="match status" value="1"/>
</dbReference>
<evidence type="ECO:0000256" key="4">
    <source>
        <dbReference type="ARBA" id="ARBA00022690"/>
    </source>
</evidence>
<dbReference type="FunFam" id="2.30.39.10:FF:000014">
    <property type="entry name" value="Serpin family B member 9"/>
    <property type="match status" value="1"/>
</dbReference>
<proteinExistence type="inferred from homology"/>
<dbReference type="PANTHER" id="PTHR11461">
    <property type="entry name" value="SERINE PROTEASE INHIBITOR, SERPIN"/>
    <property type="match status" value="1"/>
</dbReference>
<dbReference type="SUPFAM" id="SSF56574">
    <property type="entry name" value="Serpins"/>
    <property type="match status" value="1"/>
</dbReference>
<dbReference type="Proteomes" id="UP000564407">
    <property type="component" value="Unassembled WGS sequence"/>
</dbReference>
<comment type="subcellular location">
    <subcellularLocation>
        <location evidence="1">Cytoplasm</location>
    </subcellularLocation>
</comment>
<comment type="subunit">
    <text evidence="7">Forms a complex with the monomeric form of beta-tryptase.</text>
</comment>
<keyword evidence="3" id="KW-0963">Cytoplasm</keyword>
<organism evidence="13 14">
    <name type="scientific">Malurus elegans</name>
    <name type="common">Red-winged fairywren</name>
    <dbReference type="NCBI Taxonomy" id="720584"/>
    <lineage>
        <taxon>Eukaryota</taxon>
        <taxon>Metazoa</taxon>
        <taxon>Chordata</taxon>
        <taxon>Craniata</taxon>
        <taxon>Vertebrata</taxon>
        <taxon>Euteleostomi</taxon>
        <taxon>Archelosauria</taxon>
        <taxon>Archosauria</taxon>
        <taxon>Dinosauria</taxon>
        <taxon>Saurischia</taxon>
        <taxon>Theropoda</taxon>
        <taxon>Coelurosauria</taxon>
        <taxon>Aves</taxon>
        <taxon>Neognathae</taxon>
        <taxon>Neoaves</taxon>
        <taxon>Telluraves</taxon>
        <taxon>Australaves</taxon>
        <taxon>Passeriformes</taxon>
        <taxon>Meliphagoidea</taxon>
        <taxon>Maluridae</taxon>
        <taxon>Malurus</taxon>
    </lineage>
</organism>
<keyword evidence="6" id="KW-0007">Acetylation</keyword>
<evidence type="ECO:0000256" key="9">
    <source>
        <dbReference type="ARBA" id="ARBA00059846"/>
    </source>
</evidence>
<dbReference type="InterPro" id="IPR023795">
    <property type="entry name" value="Serpin_CS"/>
</dbReference>
<evidence type="ECO:0000313" key="14">
    <source>
        <dbReference type="Proteomes" id="UP000564407"/>
    </source>
</evidence>
<comment type="function">
    <text evidence="9">Regulates the activity of the neutrophil proteases.</text>
</comment>
<sequence length="379" mass="43038">MESLCAANATFALDLLRKLCEKKSGQNVFFSPLSLSSALSMVLLGSRGSTEAEITKVLSLNKAQDAHNGYQSLLSEINDPNTKYILRTANRLYGEKTFEFLPSFIELSQKCYHAGLEQTDFIHAWEDSRKQINDWVEERTEGKIQNLLAEGILDSLTRLVLVNAIYFKGNWEKQFKKESTTERPFKINKNETRPVQMMFKKDRFNMTYIGDFQTKILELPYVGNELSMIILLPDAIQDGSTGLERLERELTYEKLIDWINPEMMDSTEVRVSLPRFKLEENYDLKPLLSSMGMPEAFDSGKADFSGLSSGNKLVLSEVVHKSFVEVNEEGTEAAAATAAVMMMRCAMIVPDFTADHPFLFFIRHNKTSSILFCGRFCCP</sequence>
<dbReference type="InterPro" id="IPR000240">
    <property type="entry name" value="Serpin_B9/Maspin"/>
</dbReference>
<dbReference type="FunFam" id="3.30.497.10:FF:000001">
    <property type="entry name" value="Serine protease inhibitor"/>
    <property type="match status" value="1"/>
</dbReference>
<dbReference type="SMART" id="SM00093">
    <property type="entry name" value="SERPIN"/>
    <property type="match status" value="1"/>
</dbReference>
<comment type="similarity">
    <text evidence="2">Belongs to the serpin family. Ov-serpin subfamily.</text>
</comment>
<reference evidence="13 14" key="1">
    <citation type="submission" date="2019-09" db="EMBL/GenBank/DDBJ databases">
        <title>Bird 10,000 Genomes (B10K) Project - Family phase.</title>
        <authorList>
            <person name="Zhang G."/>
        </authorList>
    </citation>
    <scope>NUCLEOTIDE SEQUENCE [LARGE SCALE GENOMIC DNA]</scope>
    <source>
        <strain evidence="13">B10K-DU-029-44</strain>
        <tissue evidence="13">Heart</tissue>
    </source>
</reference>
<name>A0A7K6GYD1_9PASS</name>
<gene>
    <name evidence="13" type="primary">Serpinb6</name>
    <name evidence="13" type="ORF">MALELE_R11710</name>
</gene>
<evidence type="ECO:0000256" key="5">
    <source>
        <dbReference type="ARBA" id="ARBA00022900"/>
    </source>
</evidence>
<dbReference type="AlphaFoldDB" id="A0A7K6GYD1"/>
<evidence type="ECO:0000313" key="13">
    <source>
        <dbReference type="EMBL" id="NWV68164.1"/>
    </source>
</evidence>
<evidence type="ECO:0000256" key="10">
    <source>
        <dbReference type="ARBA" id="ARBA00073281"/>
    </source>
</evidence>
<dbReference type="Gene3D" id="3.30.497.10">
    <property type="entry name" value="Antithrombin, subunit I, domain 2"/>
    <property type="match status" value="1"/>
</dbReference>
<dbReference type="GO" id="GO:0005615">
    <property type="term" value="C:extracellular space"/>
    <property type="evidence" value="ECO:0007669"/>
    <property type="project" value="InterPro"/>
</dbReference>
<dbReference type="GO" id="GO:0004867">
    <property type="term" value="F:serine-type endopeptidase inhibitor activity"/>
    <property type="evidence" value="ECO:0007669"/>
    <property type="project" value="UniProtKB-KW"/>
</dbReference>
<keyword evidence="4" id="KW-0646">Protease inhibitor</keyword>
<feature type="domain" description="Serpin" evidence="12">
    <location>
        <begin position="13"/>
        <end position="379"/>
    </location>
</feature>
<evidence type="ECO:0000256" key="2">
    <source>
        <dbReference type="ARBA" id="ARBA00006426"/>
    </source>
</evidence>
<keyword evidence="14" id="KW-1185">Reference proteome</keyword>
<dbReference type="Gene3D" id="2.30.39.10">
    <property type="entry name" value="Alpha-1-antitrypsin, domain 1"/>
    <property type="match status" value="1"/>
</dbReference>
<evidence type="ECO:0000256" key="7">
    <source>
        <dbReference type="ARBA" id="ARBA00038828"/>
    </source>
</evidence>
<dbReference type="Pfam" id="PF00079">
    <property type="entry name" value="Serpin"/>
    <property type="match status" value="1"/>
</dbReference>
<dbReference type="InterPro" id="IPR023796">
    <property type="entry name" value="Serpin_dom"/>
</dbReference>
<keyword evidence="5" id="KW-0722">Serine protease inhibitor</keyword>
<dbReference type="InterPro" id="IPR042185">
    <property type="entry name" value="Serpin_sf_2"/>
</dbReference>
<dbReference type="PROSITE" id="PS00284">
    <property type="entry name" value="SERPIN"/>
    <property type="match status" value="1"/>
</dbReference>
<evidence type="ECO:0000256" key="8">
    <source>
        <dbReference type="ARBA" id="ARBA00039202"/>
    </source>
</evidence>
<feature type="non-terminal residue" evidence="13">
    <location>
        <position position="1"/>
    </location>
</feature>
<dbReference type="FunFam" id="2.10.310.10:FF:000001">
    <property type="entry name" value="Serpin family A member 1"/>
    <property type="match status" value="1"/>
</dbReference>
<dbReference type="InterPro" id="IPR042178">
    <property type="entry name" value="Serpin_sf_1"/>
</dbReference>
<dbReference type="EMBL" id="VZRP01015944">
    <property type="protein sequence ID" value="NWV68164.1"/>
    <property type="molecule type" value="Genomic_DNA"/>
</dbReference>
<evidence type="ECO:0000259" key="12">
    <source>
        <dbReference type="SMART" id="SM00093"/>
    </source>
</evidence>
<evidence type="ECO:0000256" key="6">
    <source>
        <dbReference type="ARBA" id="ARBA00022990"/>
    </source>
</evidence>
<feature type="non-terminal residue" evidence="13">
    <location>
        <position position="379"/>
    </location>
</feature>
<dbReference type="PANTHER" id="PTHR11461:SF204">
    <property type="entry name" value="SERPIN B6"/>
    <property type="match status" value="1"/>
</dbReference>
<protein>
    <recommendedName>
        <fullName evidence="10">Leukocyte elastase inhibitor</fullName>
    </recommendedName>
    <alternativeName>
        <fullName evidence="11">Serpin B1</fullName>
    </alternativeName>
    <alternativeName>
        <fullName evidence="8">Serpin B6</fullName>
    </alternativeName>
</protein>
<dbReference type="InterPro" id="IPR036186">
    <property type="entry name" value="Serpin_sf"/>
</dbReference>
<accession>A0A7K6GYD1</accession>
<dbReference type="PRINTS" id="PR00676">
    <property type="entry name" value="MASPIN"/>
</dbReference>
<evidence type="ECO:0000256" key="3">
    <source>
        <dbReference type="ARBA" id="ARBA00022490"/>
    </source>
</evidence>
<dbReference type="Gene3D" id="2.10.310.10">
    <property type="entry name" value="Serpins superfamily"/>
    <property type="match status" value="1"/>
</dbReference>